<gene>
    <name evidence="2" type="ORF">S12H4_34306</name>
</gene>
<proteinExistence type="predicted"/>
<name>X1SAJ6_9ZZZZ</name>
<evidence type="ECO:0000313" key="2">
    <source>
        <dbReference type="EMBL" id="GAI89978.1"/>
    </source>
</evidence>
<evidence type="ECO:0000259" key="1">
    <source>
        <dbReference type="Pfam" id="PF20385"/>
    </source>
</evidence>
<reference evidence="2" key="1">
    <citation type="journal article" date="2014" name="Front. Microbiol.">
        <title>High frequency of phylogenetically diverse reductive dehalogenase-homologous genes in deep subseafloor sedimentary metagenomes.</title>
        <authorList>
            <person name="Kawai M."/>
            <person name="Futagami T."/>
            <person name="Toyoda A."/>
            <person name="Takaki Y."/>
            <person name="Nishi S."/>
            <person name="Hori S."/>
            <person name="Arai W."/>
            <person name="Tsubouchi T."/>
            <person name="Morono Y."/>
            <person name="Uchiyama I."/>
            <person name="Ito T."/>
            <person name="Fujiyama A."/>
            <person name="Inagaki F."/>
            <person name="Takami H."/>
        </authorList>
    </citation>
    <scope>NUCLEOTIDE SEQUENCE</scope>
    <source>
        <strain evidence="2">Expedition CK06-06</strain>
    </source>
</reference>
<sequence>LMKTRATPLSPSHVEALNTIDIEFHKKKEVVEAWKLLLDNFEHYPQNTTEQDYKAKLDASRKKSEELLADLLYKMAKELKYDFDKVHLKRSAYIPRGHAELEIDQFILHRAGIGQMLQKKQLA</sequence>
<dbReference type="AlphaFoldDB" id="X1SAJ6"/>
<feature type="domain" description="DUF6680" evidence="1">
    <location>
        <begin position="1"/>
        <end position="119"/>
    </location>
</feature>
<dbReference type="EMBL" id="BARW01020289">
    <property type="protein sequence ID" value="GAI89978.1"/>
    <property type="molecule type" value="Genomic_DNA"/>
</dbReference>
<feature type="non-terminal residue" evidence="2">
    <location>
        <position position="1"/>
    </location>
</feature>
<dbReference type="Pfam" id="PF20385">
    <property type="entry name" value="DUF6680"/>
    <property type="match status" value="1"/>
</dbReference>
<organism evidence="2">
    <name type="scientific">marine sediment metagenome</name>
    <dbReference type="NCBI Taxonomy" id="412755"/>
    <lineage>
        <taxon>unclassified sequences</taxon>
        <taxon>metagenomes</taxon>
        <taxon>ecological metagenomes</taxon>
    </lineage>
</organism>
<dbReference type="InterPro" id="IPR046502">
    <property type="entry name" value="DUF6680"/>
</dbReference>
<accession>X1SAJ6</accession>
<protein>
    <recommendedName>
        <fullName evidence="1">DUF6680 domain-containing protein</fullName>
    </recommendedName>
</protein>
<comment type="caution">
    <text evidence="2">The sequence shown here is derived from an EMBL/GenBank/DDBJ whole genome shotgun (WGS) entry which is preliminary data.</text>
</comment>